<protein>
    <submittedName>
        <fullName evidence="1">Uncharacterized protein</fullName>
    </submittedName>
</protein>
<organism evidence="1">
    <name type="scientific">Arundo donax</name>
    <name type="common">Giant reed</name>
    <name type="synonym">Donax arundinaceus</name>
    <dbReference type="NCBI Taxonomy" id="35708"/>
    <lineage>
        <taxon>Eukaryota</taxon>
        <taxon>Viridiplantae</taxon>
        <taxon>Streptophyta</taxon>
        <taxon>Embryophyta</taxon>
        <taxon>Tracheophyta</taxon>
        <taxon>Spermatophyta</taxon>
        <taxon>Magnoliopsida</taxon>
        <taxon>Liliopsida</taxon>
        <taxon>Poales</taxon>
        <taxon>Poaceae</taxon>
        <taxon>PACMAD clade</taxon>
        <taxon>Arundinoideae</taxon>
        <taxon>Arundineae</taxon>
        <taxon>Arundo</taxon>
    </lineage>
</organism>
<evidence type="ECO:0000313" key="1">
    <source>
        <dbReference type="EMBL" id="JAD40064.1"/>
    </source>
</evidence>
<name>A0A0A8ZL00_ARUDO</name>
<dbReference type="AlphaFoldDB" id="A0A0A8ZL00"/>
<proteinExistence type="predicted"/>
<accession>A0A0A8ZL00</accession>
<reference evidence="1" key="1">
    <citation type="submission" date="2014-09" db="EMBL/GenBank/DDBJ databases">
        <authorList>
            <person name="Magalhaes I.L.F."/>
            <person name="Oliveira U."/>
            <person name="Santos F.R."/>
            <person name="Vidigal T.H.D.A."/>
            <person name="Brescovit A.D."/>
            <person name="Santos A.J."/>
        </authorList>
    </citation>
    <scope>NUCLEOTIDE SEQUENCE</scope>
    <source>
        <tissue evidence="1">Shoot tissue taken approximately 20 cm above the soil surface</tissue>
    </source>
</reference>
<reference evidence="1" key="2">
    <citation type="journal article" date="2015" name="Data Brief">
        <title>Shoot transcriptome of the giant reed, Arundo donax.</title>
        <authorList>
            <person name="Barrero R.A."/>
            <person name="Guerrero F.D."/>
            <person name="Moolhuijzen P."/>
            <person name="Goolsby J.A."/>
            <person name="Tidwell J."/>
            <person name="Bellgard S.E."/>
            <person name="Bellgard M.I."/>
        </authorList>
    </citation>
    <scope>NUCLEOTIDE SEQUENCE</scope>
    <source>
        <tissue evidence="1">Shoot tissue taken approximately 20 cm above the soil surface</tissue>
    </source>
</reference>
<sequence>MAQLLHHGFCTGPPVTSLPMSLLDALKSQSYQSCFKLPSHCLLPLHIGLARGVFDCTSGFPRAAWYILDEGK</sequence>
<dbReference type="EMBL" id="GBRH01257831">
    <property type="protein sequence ID" value="JAD40064.1"/>
    <property type="molecule type" value="Transcribed_RNA"/>
</dbReference>